<dbReference type="Proteomes" id="UP000663586">
    <property type="component" value="Chromosome"/>
</dbReference>
<keyword evidence="3" id="KW-1185">Reference proteome</keyword>
<sequence>MADSERTHPIEGQTVLLAGARASVTLTRLSALLERAQQQLVGRYAEYERRFERVDGAEGRNYFLAPEGHWAEVGEDLDLTDREADALRRAHEAQFLRDGRTVGRREEFETSVEIREPVAIAPP</sequence>
<protein>
    <recommendedName>
        <fullName evidence="1">DUF8048 domain-containing protein</fullName>
    </recommendedName>
</protein>
<name>A0A897MP56_9EURY</name>
<dbReference type="RefSeq" id="WP_238477985.1">
    <property type="nucleotide sequence ID" value="NZ_CP064786.1"/>
</dbReference>
<dbReference type="AlphaFoldDB" id="A0A897MP56"/>
<dbReference type="Pfam" id="PF26222">
    <property type="entry name" value="DUF8048"/>
    <property type="match status" value="1"/>
</dbReference>
<reference evidence="2" key="1">
    <citation type="submission" date="2020-11" db="EMBL/GenBank/DDBJ databases">
        <title>Carbohydrate-dependent, anaerobic sulfur respiration: A novel catabolism in halophilic archaea.</title>
        <authorList>
            <person name="Sorokin D.Y."/>
            <person name="Messina E."/>
            <person name="Smedile F."/>
            <person name="La Cono V."/>
            <person name="Hallsworth J.E."/>
            <person name="Yakimov M.M."/>
        </authorList>
    </citation>
    <scope>NUCLEOTIDE SEQUENCE</scope>
    <source>
        <strain evidence="2">AArc-S</strain>
    </source>
</reference>
<accession>A0A897MP56</accession>
<gene>
    <name evidence="2" type="ORF">AArcS_2756</name>
</gene>
<dbReference type="KEGG" id="hara:AArcS_2756"/>
<feature type="domain" description="DUF8048" evidence="1">
    <location>
        <begin position="8"/>
        <end position="121"/>
    </location>
</feature>
<dbReference type="InterPro" id="IPR058361">
    <property type="entry name" value="DUF8048"/>
</dbReference>
<dbReference type="EMBL" id="CP064786">
    <property type="protein sequence ID" value="QSG03950.1"/>
    <property type="molecule type" value="Genomic_DNA"/>
</dbReference>
<evidence type="ECO:0000259" key="1">
    <source>
        <dbReference type="Pfam" id="PF26222"/>
    </source>
</evidence>
<evidence type="ECO:0000313" key="3">
    <source>
        <dbReference type="Proteomes" id="UP000663586"/>
    </source>
</evidence>
<dbReference type="GeneID" id="70686134"/>
<organism evidence="2 3">
    <name type="scientific">Natranaeroarchaeum sulfidigenes</name>
    <dbReference type="NCBI Taxonomy" id="2784880"/>
    <lineage>
        <taxon>Archaea</taxon>
        <taxon>Methanobacteriati</taxon>
        <taxon>Methanobacteriota</taxon>
        <taxon>Stenosarchaea group</taxon>
        <taxon>Halobacteria</taxon>
        <taxon>Halobacteriales</taxon>
        <taxon>Natronoarchaeaceae</taxon>
        <taxon>Natranaeroarchaeum</taxon>
    </lineage>
</organism>
<evidence type="ECO:0000313" key="2">
    <source>
        <dbReference type="EMBL" id="QSG03950.1"/>
    </source>
</evidence>
<proteinExistence type="predicted"/>